<keyword evidence="4" id="KW-1185">Reference proteome</keyword>
<keyword evidence="2" id="KW-0732">Signal</keyword>
<dbReference type="EMBL" id="SRIO01000009">
    <property type="protein sequence ID" value="TFZ82418.1"/>
    <property type="molecule type" value="Genomic_DNA"/>
</dbReference>
<dbReference type="OrthoDB" id="9791261at2"/>
<dbReference type="SUPFAM" id="SSF56954">
    <property type="entry name" value="Outer membrane efflux proteins (OEP)"/>
    <property type="match status" value="1"/>
</dbReference>
<dbReference type="Proteomes" id="UP000297890">
    <property type="component" value="Unassembled WGS sequence"/>
</dbReference>
<comment type="similarity">
    <text evidence="1">Belongs to the outer membrane factor (OMF) (TC 1.B.17) family.</text>
</comment>
<reference evidence="3 4" key="1">
    <citation type="journal article" date="2019" name="ISME J.">
        <title>Candidatus Macondimonas diazotrophica, a novel gammaproteobacterial genus dominating crude-oil-contaminated coastal sediments.</title>
        <authorList>
            <person name="Karthikeyan S."/>
            <person name="Konstantinidis K."/>
        </authorList>
    </citation>
    <scope>NUCLEOTIDE SEQUENCE [LARGE SCALE GENOMIC DNA]</scope>
    <source>
        <strain evidence="3 4">KTK01</strain>
    </source>
</reference>
<evidence type="ECO:0000313" key="4">
    <source>
        <dbReference type="Proteomes" id="UP000297890"/>
    </source>
</evidence>
<accession>A0A4Z0F9W4</accession>
<dbReference type="AlphaFoldDB" id="A0A4Z0F9W4"/>
<evidence type="ECO:0000256" key="1">
    <source>
        <dbReference type="ARBA" id="ARBA00007613"/>
    </source>
</evidence>
<dbReference type="Pfam" id="PF02321">
    <property type="entry name" value="OEP"/>
    <property type="match status" value="2"/>
</dbReference>
<evidence type="ECO:0000256" key="2">
    <source>
        <dbReference type="SAM" id="SignalP"/>
    </source>
</evidence>
<name>A0A4Z0F9W4_9GAMM</name>
<dbReference type="PANTHER" id="PTHR30203">
    <property type="entry name" value="OUTER MEMBRANE CATION EFFLUX PROTEIN"/>
    <property type="match status" value="1"/>
</dbReference>
<feature type="chain" id="PRO_5021383144" evidence="2">
    <location>
        <begin position="21"/>
        <end position="438"/>
    </location>
</feature>
<feature type="signal peptide" evidence="2">
    <location>
        <begin position="1"/>
        <end position="20"/>
    </location>
</feature>
<dbReference type="InterPro" id="IPR003423">
    <property type="entry name" value="OMP_efflux"/>
</dbReference>
<proteinExistence type="inferred from homology"/>
<gene>
    <name evidence="3" type="ORF">E4680_08010</name>
</gene>
<dbReference type="PANTHER" id="PTHR30203:SF24">
    <property type="entry name" value="BLR4935 PROTEIN"/>
    <property type="match status" value="1"/>
</dbReference>
<evidence type="ECO:0000313" key="3">
    <source>
        <dbReference type="EMBL" id="TFZ82418.1"/>
    </source>
</evidence>
<protein>
    <submittedName>
        <fullName evidence="3">TolC family protein</fullName>
    </submittedName>
</protein>
<dbReference type="RefSeq" id="WP_135281893.1">
    <property type="nucleotide sequence ID" value="NZ_SRIO01000009.1"/>
</dbReference>
<dbReference type="Gene3D" id="1.20.1600.10">
    <property type="entry name" value="Outer membrane efflux proteins (OEP)"/>
    <property type="match status" value="1"/>
</dbReference>
<dbReference type="InterPro" id="IPR010131">
    <property type="entry name" value="MdtP/NodT-like"/>
</dbReference>
<dbReference type="GO" id="GO:0015562">
    <property type="term" value="F:efflux transmembrane transporter activity"/>
    <property type="evidence" value="ECO:0007669"/>
    <property type="project" value="InterPro"/>
</dbReference>
<comment type="caution">
    <text evidence="3">The sequence shown here is derived from an EMBL/GenBank/DDBJ whole genome shotgun (WGS) entry which is preliminary data.</text>
</comment>
<organism evidence="3 4">
    <name type="scientific">Candidatus Macondimonas diazotrophica</name>
    <dbReference type="NCBI Taxonomy" id="2305248"/>
    <lineage>
        <taxon>Bacteria</taxon>
        <taxon>Pseudomonadati</taxon>
        <taxon>Pseudomonadota</taxon>
        <taxon>Gammaproteobacteria</taxon>
        <taxon>Chromatiales</taxon>
        <taxon>Ectothiorhodospiraceae</taxon>
        <taxon>Candidatus Macondimonas</taxon>
    </lineage>
</organism>
<sequence length="438" mass="46962">MRRLLWPLGLAALICNPSFAGSPAADCGPIRIASDAGRATETRPEGPLTLPGALAITGRVNPDLAAARREVQVFEAAIRQARSRPNPELSAELEDTRPETRTTRLALSQPIELGGKRAARIDAADYGRAAAEAKLIASQMRICAAVRVAFFDALIAQETLELAQASAELAQRATQVAERRVLAGKVSPIEQTRAQVNEAAVRVALHAAEKALTTARSQLAGAVGDETLPVDRLQGDVASLPEWLTRAELAQHIDAAPAVRQARIALEHSRARIQVERSRRIPDLSVSVGAQHDSERDLDQAIIGVSVPIPLFDRNQGNLEAALRQSDQARDELMATKLRIATRLDQALGRFATARSELTFLERDILPGAQGAYDAVLKGFELGKFSFLDVLDAQRTLFSARSQQLDALREAHHAAAALGALLGDGADDASLSSVADLR</sequence>